<dbReference type="Proteomes" id="UP001482620">
    <property type="component" value="Unassembled WGS sequence"/>
</dbReference>
<keyword evidence="1" id="KW-0472">Membrane</keyword>
<comment type="caution">
    <text evidence="2">The sequence shown here is derived from an EMBL/GenBank/DDBJ whole genome shotgun (WGS) entry which is preliminary data.</text>
</comment>
<keyword evidence="1" id="KW-1133">Transmembrane helix</keyword>
<name>A0ABV0UMF6_9TELE</name>
<sequence length="154" mass="16377">MRVGMCDCDCVRLILCQVGSWAAPSPGSAISSAPHFWPVAGVCLLVYWWFSVSEAGCFVVCQFIPGGCLPGPGPLALLGLCLGVSGFWVHGWICSGKDGYRRGQWARHCSSPGLLHCAAGWFPWESPLLFSEGVVVVMEVSLPGFPCSEGPSDV</sequence>
<evidence type="ECO:0000313" key="3">
    <source>
        <dbReference type="Proteomes" id="UP001482620"/>
    </source>
</evidence>
<feature type="transmembrane region" description="Helical" evidence="1">
    <location>
        <begin position="75"/>
        <end position="93"/>
    </location>
</feature>
<organism evidence="2 3">
    <name type="scientific">Ilyodon furcidens</name>
    <name type="common">goldbreast splitfin</name>
    <dbReference type="NCBI Taxonomy" id="33524"/>
    <lineage>
        <taxon>Eukaryota</taxon>
        <taxon>Metazoa</taxon>
        <taxon>Chordata</taxon>
        <taxon>Craniata</taxon>
        <taxon>Vertebrata</taxon>
        <taxon>Euteleostomi</taxon>
        <taxon>Actinopterygii</taxon>
        <taxon>Neopterygii</taxon>
        <taxon>Teleostei</taxon>
        <taxon>Neoteleostei</taxon>
        <taxon>Acanthomorphata</taxon>
        <taxon>Ovalentaria</taxon>
        <taxon>Atherinomorphae</taxon>
        <taxon>Cyprinodontiformes</taxon>
        <taxon>Goodeidae</taxon>
        <taxon>Ilyodon</taxon>
    </lineage>
</organism>
<dbReference type="EMBL" id="JAHRIQ010078700">
    <property type="protein sequence ID" value="MEQ2246405.1"/>
    <property type="molecule type" value="Genomic_DNA"/>
</dbReference>
<keyword evidence="3" id="KW-1185">Reference proteome</keyword>
<protein>
    <submittedName>
        <fullName evidence="2">Uncharacterized protein</fullName>
    </submittedName>
</protein>
<accession>A0ABV0UMF6</accession>
<keyword evidence="1" id="KW-0812">Transmembrane</keyword>
<reference evidence="2 3" key="1">
    <citation type="submission" date="2021-06" db="EMBL/GenBank/DDBJ databases">
        <authorList>
            <person name="Palmer J.M."/>
        </authorList>
    </citation>
    <scope>NUCLEOTIDE SEQUENCE [LARGE SCALE GENOMIC DNA]</scope>
    <source>
        <strain evidence="3">if_2019</strain>
        <tissue evidence="2">Muscle</tissue>
    </source>
</reference>
<gene>
    <name evidence="2" type="ORF">ILYODFUR_038188</name>
</gene>
<evidence type="ECO:0000256" key="1">
    <source>
        <dbReference type="SAM" id="Phobius"/>
    </source>
</evidence>
<evidence type="ECO:0000313" key="2">
    <source>
        <dbReference type="EMBL" id="MEQ2246405.1"/>
    </source>
</evidence>
<feature type="transmembrane region" description="Helical" evidence="1">
    <location>
        <begin position="36"/>
        <end position="63"/>
    </location>
</feature>
<proteinExistence type="predicted"/>